<dbReference type="GO" id="GO:0016705">
    <property type="term" value="F:oxidoreductase activity, acting on paired donors, with incorporation or reduction of molecular oxygen"/>
    <property type="evidence" value="ECO:0007669"/>
    <property type="project" value="InterPro"/>
</dbReference>
<dbReference type="InterPro" id="IPR050529">
    <property type="entry name" value="CYP450_sterol_14alpha_dmase"/>
</dbReference>
<evidence type="ECO:0000313" key="10">
    <source>
        <dbReference type="EMBL" id="KAK0648463.1"/>
    </source>
</evidence>
<evidence type="ECO:0000256" key="1">
    <source>
        <dbReference type="ARBA" id="ARBA00001971"/>
    </source>
</evidence>
<dbReference type="Pfam" id="PF00067">
    <property type="entry name" value="p450"/>
    <property type="match status" value="1"/>
</dbReference>
<evidence type="ECO:0000256" key="8">
    <source>
        <dbReference type="SAM" id="MobiDB-lite"/>
    </source>
</evidence>
<comment type="similarity">
    <text evidence="2">Belongs to the cytochrome P450 family.</text>
</comment>
<dbReference type="PANTHER" id="PTHR24304:SF2">
    <property type="entry name" value="24-HYDROXYCHOLESTEROL 7-ALPHA-HYDROXYLASE"/>
    <property type="match status" value="1"/>
</dbReference>
<feature type="transmembrane region" description="Helical" evidence="9">
    <location>
        <begin position="16"/>
        <end position="35"/>
    </location>
</feature>
<feature type="region of interest" description="Disordered" evidence="8">
    <location>
        <begin position="521"/>
        <end position="540"/>
    </location>
</feature>
<dbReference type="PANTHER" id="PTHR24304">
    <property type="entry name" value="CYTOCHROME P450 FAMILY 7"/>
    <property type="match status" value="1"/>
</dbReference>
<keyword evidence="6" id="KW-0560">Oxidoreductase</keyword>
<keyword evidence="11" id="KW-1185">Reference proteome</keyword>
<dbReference type="GO" id="GO:0008395">
    <property type="term" value="F:steroid hydroxylase activity"/>
    <property type="evidence" value="ECO:0007669"/>
    <property type="project" value="TreeGrafter"/>
</dbReference>
<keyword evidence="5 7" id="KW-0408">Iron</keyword>
<dbReference type="CDD" id="cd11040">
    <property type="entry name" value="CYP7_CYP8-like"/>
    <property type="match status" value="1"/>
</dbReference>
<evidence type="ECO:0000256" key="7">
    <source>
        <dbReference type="PIRSR" id="PIRSR602403-1"/>
    </source>
</evidence>
<dbReference type="Gene3D" id="1.10.630.10">
    <property type="entry name" value="Cytochrome P450"/>
    <property type="match status" value="1"/>
</dbReference>
<reference evidence="10" key="1">
    <citation type="submission" date="2023-06" db="EMBL/GenBank/DDBJ databases">
        <title>Genome-scale phylogeny and comparative genomics of the fungal order Sordariales.</title>
        <authorList>
            <consortium name="Lawrence Berkeley National Laboratory"/>
            <person name="Hensen N."/>
            <person name="Bonometti L."/>
            <person name="Westerberg I."/>
            <person name="Brannstrom I.O."/>
            <person name="Guillou S."/>
            <person name="Cros-Aarteil S."/>
            <person name="Calhoun S."/>
            <person name="Haridas S."/>
            <person name="Kuo A."/>
            <person name="Mondo S."/>
            <person name="Pangilinan J."/>
            <person name="Riley R."/>
            <person name="Labutti K."/>
            <person name="Andreopoulos B."/>
            <person name="Lipzen A."/>
            <person name="Chen C."/>
            <person name="Yanf M."/>
            <person name="Daum C."/>
            <person name="Ng V."/>
            <person name="Clum A."/>
            <person name="Steindorff A."/>
            <person name="Ohm R."/>
            <person name="Martin F."/>
            <person name="Silar P."/>
            <person name="Natvig D."/>
            <person name="Lalanne C."/>
            <person name="Gautier V."/>
            <person name="Ament-Velasquez S.L."/>
            <person name="Kruys A."/>
            <person name="Hutchinson M.I."/>
            <person name="Powell A.J."/>
            <person name="Barry K."/>
            <person name="Miller A.N."/>
            <person name="Grigoriev I.V."/>
            <person name="Debuchy R."/>
            <person name="Gladieux P."/>
            <person name="Thoren M.H."/>
            <person name="Johannesson H."/>
        </authorList>
    </citation>
    <scope>NUCLEOTIDE SEQUENCE</scope>
    <source>
        <strain evidence="10">SMH2532-1</strain>
    </source>
</reference>
<dbReference type="InterPro" id="IPR002403">
    <property type="entry name" value="Cyt_P450_E_grp-IV"/>
</dbReference>
<keyword evidence="6" id="KW-0503">Monooxygenase</keyword>
<keyword evidence="9" id="KW-0472">Membrane</keyword>
<evidence type="ECO:0000256" key="5">
    <source>
        <dbReference type="ARBA" id="ARBA00023004"/>
    </source>
</evidence>
<keyword evidence="3 7" id="KW-0349">Heme</keyword>
<dbReference type="InterPro" id="IPR036396">
    <property type="entry name" value="Cyt_P450_sf"/>
</dbReference>
<feature type="binding site" description="axial binding residue" evidence="7">
    <location>
        <position position="488"/>
    </location>
    <ligand>
        <name>heme</name>
        <dbReference type="ChEBI" id="CHEBI:30413"/>
    </ligand>
    <ligandPart>
        <name>Fe</name>
        <dbReference type="ChEBI" id="CHEBI:18248"/>
    </ligandPart>
</feature>
<evidence type="ECO:0000256" key="3">
    <source>
        <dbReference type="ARBA" id="ARBA00022617"/>
    </source>
</evidence>
<keyword evidence="9" id="KW-1133">Transmembrane helix</keyword>
<keyword evidence="9" id="KW-0812">Transmembrane</keyword>
<evidence type="ECO:0000256" key="4">
    <source>
        <dbReference type="ARBA" id="ARBA00022723"/>
    </source>
</evidence>
<sequence>MASTLLPWLWDGGYTAWPMALGVILVAATALYALMAPKSGVPSISGTIPRLSVTLMYMTDMRQFLSKAKKALHERHVVQFYLGPMKAYIIDGASNIQTMFRASNNVSSDIFFLMVQQHIWNATKEDLAKFANDKSGRQKVTFLEPDPSKKNPGAPQKRYWAGMHETVHRYLARADETNTLARSFQRFFNQDLSRFPLGKATPVRVYDFLLNDMAQAAITAINGQRILELNPNLLKLLWDFDLIASSLVWGLPKFLNPASWRKRDELLAATRRYLESALPELDKVKSVDADWDPVFGSRYAREFIRWMRDDGFAMQTMAGAVTNLTVFGSNANSIPVTTWCLMEVAKDESLLKAIREEVDTAWETDPVTGEKSINAQTLVGLPLLQAVYIEGLRLHVSMNVTRQVTGSMEVGGVKLEKGAVLQAATEIVHYDEEIWSAQGHSASEFWPERHIQYVDEVGGDGKKKRARKFVMAGGPADFFPYGGGASICPGRFFAKQEIMLTVALVVSRFDIEFVGWVNKEDGSPSDRPAENDVRWSGGASVPPDRDMQVLFKRLW</sequence>
<protein>
    <submittedName>
        <fullName evidence="10">Cytochrome P450</fullName>
    </submittedName>
</protein>
<comment type="cofactor">
    <cofactor evidence="1 7">
        <name>heme</name>
        <dbReference type="ChEBI" id="CHEBI:30413"/>
    </cofactor>
</comment>
<dbReference type="EMBL" id="JAULSV010000003">
    <property type="protein sequence ID" value="KAK0648463.1"/>
    <property type="molecule type" value="Genomic_DNA"/>
</dbReference>
<evidence type="ECO:0000256" key="9">
    <source>
        <dbReference type="SAM" id="Phobius"/>
    </source>
</evidence>
<gene>
    <name evidence="10" type="ORF">B0T16DRAFT_115897</name>
</gene>
<dbReference type="SUPFAM" id="SSF48264">
    <property type="entry name" value="Cytochrome P450"/>
    <property type="match status" value="1"/>
</dbReference>
<dbReference type="InterPro" id="IPR001128">
    <property type="entry name" value="Cyt_P450"/>
</dbReference>
<accession>A0AA39Y9E8</accession>
<name>A0AA39Y9E8_9PEZI</name>
<evidence type="ECO:0000313" key="11">
    <source>
        <dbReference type="Proteomes" id="UP001174936"/>
    </source>
</evidence>
<comment type="caution">
    <text evidence="10">The sequence shown here is derived from an EMBL/GenBank/DDBJ whole genome shotgun (WGS) entry which is preliminary data.</text>
</comment>
<feature type="compositionally biased region" description="Basic and acidic residues" evidence="8">
    <location>
        <begin position="521"/>
        <end position="533"/>
    </location>
</feature>
<dbReference type="AlphaFoldDB" id="A0AA39Y9E8"/>
<evidence type="ECO:0000256" key="2">
    <source>
        <dbReference type="ARBA" id="ARBA00010617"/>
    </source>
</evidence>
<evidence type="ECO:0000256" key="6">
    <source>
        <dbReference type="ARBA" id="ARBA00023033"/>
    </source>
</evidence>
<organism evidence="10 11">
    <name type="scientific">Cercophora newfieldiana</name>
    <dbReference type="NCBI Taxonomy" id="92897"/>
    <lineage>
        <taxon>Eukaryota</taxon>
        <taxon>Fungi</taxon>
        <taxon>Dikarya</taxon>
        <taxon>Ascomycota</taxon>
        <taxon>Pezizomycotina</taxon>
        <taxon>Sordariomycetes</taxon>
        <taxon>Sordariomycetidae</taxon>
        <taxon>Sordariales</taxon>
        <taxon>Lasiosphaeriaceae</taxon>
        <taxon>Cercophora</taxon>
    </lineage>
</organism>
<proteinExistence type="inferred from homology"/>
<dbReference type="GO" id="GO:0020037">
    <property type="term" value="F:heme binding"/>
    <property type="evidence" value="ECO:0007669"/>
    <property type="project" value="InterPro"/>
</dbReference>
<keyword evidence="4 7" id="KW-0479">Metal-binding</keyword>
<dbReference type="PRINTS" id="PR00465">
    <property type="entry name" value="EP450IV"/>
</dbReference>
<dbReference type="Proteomes" id="UP001174936">
    <property type="component" value="Unassembled WGS sequence"/>
</dbReference>
<dbReference type="GO" id="GO:0005506">
    <property type="term" value="F:iron ion binding"/>
    <property type="evidence" value="ECO:0007669"/>
    <property type="project" value="InterPro"/>
</dbReference>